<gene>
    <name evidence="1" type="ORF">CPT_Moon40</name>
</gene>
<dbReference type="Proteomes" id="UP000030323">
    <property type="component" value="Segment"/>
</dbReference>
<keyword evidence="2" id="KW-1185">Reference proteome</keyword>
<protein>
    <submittedName>
        <fullName evidence="1">Uncharacterized protein</fullName>
    </submittedName>
</protein>
<evidence type="ECO:0000313" key="1">
    <source>
        <dbReference type="EMBL" id="AIX12011.1"/>
    </source>
</evidence>
<sequence>MNKTLFEALKMAVSRGLNESKVTSDIRPGKIVKLIEGKRCSAWGEVGVYLRAESSVVVVSEVFIDKIDGAPSVLVGTHTESDFRIVRANNLKLVENATKSDFRINRTNNFKVLD</sequence>
<accession>A0A0A0YQ07</accession>
<organism evidence="1 2">
    <name type="scientific">Citrobacter phage Moon</name>
    <dbReference type="NCBI Taxonomy" id="1540095"/>
    <lineage>
        <taxon>Viruses</taxon>
        <taxon>Duplodnaviria</taxon>
        <taxon>Heunggongvirae</taxon>
        <taxon>Uroviricota</taxon>
        <taxon>Caudoviricetes</taxon>
        <taxon>Pantevenvirales</taxon>
        <taxon>Straboviridae</taxon>
        <taxon>Tevenvirinae</taxon>
        <taxon>Moonvirus</taxon>
        <taxon>Moonvirus moon</taxon>
    </lineage>
</organism>
<name>A0A0A0YQ07_9CAUD</name>
<dbReference type="KEGG" id="vg:24721639"/>
<dbReference type="GeneID" id="24721639"/>
<dbReference type="EMBL" id="KM236240">
    <property type="protein sequence ID" value="AIX12011.1"/>
    <property type="molecule type" value="Genomic_DNA"/>
</dbReference>
<dbReference type="RefSeq" id="YP_009146473.1">
    <property type="nucleotide sequence ID" value="NC_027331.1"/>
</dbReference>
<reference evidence="1 2" key="1">
    <citation type="journal article" date="2015" name="Genome Announc.">
        <title>Complete Genome Sequence of Citrobacter freundii Myophage Moon.</title>
        <authorList>
            <person name="Edwards G.B."/>
            <person name="Luna A.J."/>
            <person name="Hernandez A.C."/>
            <person name="Kuty Everett G.F."/>
        </authorList>
    </citation>
    <scope>NUCLEOTIDE SEQUENCE [LARGE SCALE GENOMIC DNA]</scope>
</reference>
<evidence type="ECO:0000313" key="2">
    <source>
        <dbReference type="Proteomes" id="UP000030323"/>
    </source>
</evidence>
<proteinExistence type="predicted"/>